<name>A0AAV3M6U9_9GAMM</name>
<sequence>MLIDFGNLLYELINGCLGKAIFSGFFSETHCILKKIDREGREKQKKMKVESQIF</sequence>
<proteinExistence type="predicted"/>
<accession>A0AAV3M6U9</accession>
<protein>
    <submittedName>
        <fullName evidence="1">Uncharacterized protein</fullName>
    </submittedName>
</protein>
<comment type="caution">
    <text evidence="1">The sequence shown here is derived from an EMBL/GenBank/DDBJ whole genome shotgun (WGS) entry which is preliminary data.</text>
</comment>
<reference evidence="1 2" key="1">
    <citation type="submission" date="2014-01" db="EMBL/GenBank/DDBJ databases">
        <authorList>
            <person name="Durkin A.S."/>
            <person name="McCorrison J."/>
            <person name="Torralba M."/>
            <person name="Gillis M."/>
            <person name="Haft D.H."/>
            <person name="Methe B."/>
            <person name="Sutton G."/>
            <person name="Nelson K.E."/>
        </authorList>
    </citation>
    <scope>NUCLEOTIDE SEQUENCE [LARGE SCALE GENOMIC DNA]</scope>
    <source>
        <strain evidence="1 2">205/92</strain>
    </source>
</reference>
<dbReference type="AlphaFoldDB" id="A0AAV3M6U9"/>
<dbReference type="Proteomes" id="UP000022311">
    <property type="component" value="Unassembled WGS sequence"/>
</dbReference>
<dbReference type="EMBL" id="JALD01000039">
    <property type="protein sequence ID" value="EUD11473.1"/>
    <property type="molecule type" value="Genomic_DNA"/>
</dbReference>
<gene>
    <name evidence="1" type="ORF">HMPREF1563_0886</name>
</gene>
<organism evidence="1 2">
    <name type="scientific">Providencia alcalifaciens 205/92</name>
    <dbReference type="NCBI Taxonomy" id="1256988"/>
    <lineage>
        <taxon>Bacteria</taxon>
        <taxon>Pseudomonadati</taxon>
        <taxon>Pseudomonadota</taxon>
        <taxon>Gammaproteobacteria</taxon>
        <taxon>Enterobacterales</taxon>
        <taxon>Morganellaceae</taxon>
        <taxon>Providencia</taxon>
    </lineage>
</organism>
<evidence type="ECO:0000313" key="1">
    <source>
        <dbReference type="EMBL" id="EUD11473.1"/>
    </source>
</evidence>
<evidence type="ECO:0000313" key="2">
    <source>
        <dbReference type="Proteomes" id="UP000022311"/>
    </source>
</evidence>